<feature type="transmembrane region" description="Helical" evidence="1">
    <location>
        <begin position="338"/>
        <end position="363"/>
    </location>
</feature>
<gene>
    <name evidence="2" type="ORF">SAMN04488109_2681</name>
</gene>
<name>A0A1M5P5F8_9BACT</name>
<dbReference type="SUPFAM" id="SSF56300">
    <property type="entry name" value="Metallo-dependent phosphatases"/>
    <property type="match status" value="1"/>
</dbReference>
<feature type="transmembrane region" description="Helical" evidence="1">
    <location>
        <begin position="470"/>
        <end position="495"/>
    </location>
</feature>
<dbReference type="RefSeq" id="WP_073134378.1">
    <property type="nucleotide sequence ID" value="NZ_FQWQ01000001.1"/>
</dbReference>
<keyword evidence="1" id="KW-1133">Transmembrane helix</keyword>
<reference evidence="2 3" key="1">
    <citation type="submission" date="2016-11" db="EMBL/GenBank/DDBJ databases">
        <authorList>
            <person name="Jaros S."/>
            <person name="Januszkiewicz K."/>
            <person name="Wedrychowicz H."/>
        </authorList>
    </citation>
    <scope>NUCLEOTIDE SEQUENCE [LARGE SCALE GENOMIC DNA]</scope>
    <source>
        <strain evidence="2 3">DSM 24574</strain>
    </source>
</reference>
<dbReference type="Proteomes" id="UP000184212">
    <property type="component" value="Unassembled WGS sequence"/>
</dbReference>
<dbReference type="OrthoDB" id="500534at2"/>
<organism evidence="2 3">
    <name type="scientific">Chryseolinea serpens</name>
    <dbReference type="NCBI Taxonomy" id="947013"/>
    <lineage>
        <taxon>Bacteria</taxon>
        <taxon>Pseudomonadati</taxon>
        <taxon>Bacteroidota</taxon>
        <taxon>Cytophagia</taxon>
        <taxon>Cytophagales</taxon>
        <taxon>Fulvivirgaceae</taxon>
        <taxon>Chryseolinea</taxon>
    </lineage>
</organism>
<feature type="transmembrane region" description="Helical" evidence="1">
    <location>
        <begin position="398"/>
        <end position="417"/>
    </location>
</feature>
<evidence type="ECO:0000313" key="2">
    <source>
        <dbReference type="EMBL" id="SHG96917.1"/>
    </source>
</evidence>
<proteinExistence type="predicted"/>
<dbReference type="AlphaFoldDB" id="A0A1M5P5F8"/>
<dbReference type="EMBL" id="FQWQ01000001">
    <property type="protein sequence ID" value="SHG96917.1"/>
    <property type="molecule type" value="Genomic_DNA"/>
</dbReference>
<accession>A0A1M5P5F8</accession>
<evidence type="ECO:0000256" key="1">
    <source>
        <dbReference type="SAM" id="Phobius"/>
    </source>
</evidence>
<feature type="transmembrane region" description="Helical" evidence="1">
    <location>
        <begin position="429"/>
        <end position="450"/>
    </location>
</feature>
<evidence type="ECO:0000313" key="3">
    <source>
        <dbReference type="Proteomes" id="UP000184212"/>
    </source>
</evidence>
<protein>
    <submittedName>
        <fullName evidence="2">Calcineurin-like phosphoesterase</fullName>
    </submittedName>
</protein>
<sequence>MKFEQKRMVQWYDARQLASTGIKTVISTIFGNFADKREMQAVLSEEAPFDYSNHDQIWIDYIADLGDGFNSTYTMAHLMAREQLEVNGEKMKIKINRGDILIMGGDQVYPTPEKQEYENRLQGPYNAAYPWDNNTDLPHLFALPGNHDWYDGLTNFIKLFCQGRALGNWHTQQKRSYFALKLPYRIWIWGIDVQLSSDIDQPQRDYFQTIADSMLPGDRVILCTAEPAWVYRSLTKKDLAYERLEFFKTNYVCKHGFALLAMLTGDLHHYSHYKITDGDGHQSHYITAGGGGAFMHPTHFLKDKLEVDGIPIEGVKDSELLATFPSPATSRAMAFRNLLFPFLNIRLAVLLGAFFLIMCWFLQSNTKFHGEISFMESIASCRPGDICQVGDLVRKSLAHNPSVVVLNMILFFGIVGFTDTKLGRGRLNLVAGFAHALTQLGVFYLLVWALSVVNLDGPYLNLDVEDWRQVGLFIVEMIFVGGIVSSFVFGVYLLISTLVFKCHPTEAYSSLRWTGYKNFLRIHVTKDKVTVYPIGVKKVVTNWKKEGPEDKPRFTGGPAVCDFIEKPFDI</sequence>
<dbReference type="InterPro" id="IPR029052">
    <property type="entry name" value="Metallo-depent_PP-like"/>
</dbReference>
<dbReference type="PANTHER" id="PTHR34211:SF3">
    <property type="entry name" value="CALCINEURIN-LIKE METALLO-PHOSPHOESTERASE SUPERFAMILY PROTEIN"/>
    <property type="match status" value="1"/>
</dbReference>
<keyword evidence="3" id="KW-1185">Reference proteome</keyword>
<dbReference type="STRING" id="947013.SAMN04488109_2681"/>
<keyword evidence="1" id="KW-0472">Membrane</keyword>
<keyword evidence="1" id="KW-0812">Transmembrane</keyword>
<dbReference type="PANTHER" id="PTHR34211">
    <property type="entry name" value="CALCINEURIN-LIKE METALLO-PHOSPHOESTERASE SUPERFAMILY PROTEIN"/>
    <property type="match status" value="1"/>
</dbReference>